<comment type="caution">
    <text evidence="1">The sequence shown here is derived from an EMBL/GenBank/DDBJ whole genome shotgun (WGS) entry which is preliminary data.</text>
</comment>
<evidence type="ECO:0000313" key="2">
    <source>
        <dbReference type="Proteomes" id="UP000433652"/>
    </source>
</evidence>
<sequence length="50" mass="5633">MGVVLADGEKTAEIHDCQECTNDKQPNRSFQTKQSIAANLFVRGHPRMME</sequence>
<reference evidence="1 2" key="1">
    <citation type="submission" date="2019-12" db="EMBL/GenBank/DDBJ databases">
        <title>Genomic-based taxomic classification of the family Erythrobacteraceae.</title>
        <authorList>
            <person name="Xu L."/>
        </authorList>
    </citation>
    <scope>NUCLEOTIDE SEQUENCE [LARGE SCALE GENOMIC DNA]</scope>
    <source>
        <strain evidence="1 2">MCCC 1K01500</strain>
    </source>
</reference>
<dbReference type="RefSeq" id="WP_159794975.1">
    <property type="nucleotide sequence ID" value="NZ_WTYM01000043.1"/>
</dbReference>
<name>A0A6I4SX22_9SPHN</name>
<dbReference type="EMBL" id="WTYM01000043">
    <property type="protein sequence ID" value="MXO59988.1"/>
    <property type="molecule type" value="Genomic_DNA"/>
</dbReference>
<dbReference type="Proteomes" id="UP000433652">
    <property type="component" value="Unassembled WGS sequence"/>
</dbReference>
<organism evidence="1 2">
    <name type="scientific">Croceibacterium salegens</name>
    <dbReference type="NCBI Taxonomy" id="1737568"/>
    <lineage>
        <taxon>Bacteria</taxon>
        <taxon>Pseudomonadati</taxon>
        <taxon>Pseudomonadota</taxon>
        <taxon>Alphaproteobacteria</taxon>
        <taxon>Sphingomonadales</taxon>
        <taxon>Erythrobacteraceae</taxon>
        <taxon>Croceibacterium</taxon>
    </lineage>
</organism>
<proteinExistence type="predicted"/>
<protein>
    <submittedName>
        <fullName evidence="1">Uncharacterized protein</fullName>
    </submittedName>
</protein>
<evidence type="ECO:0000313" key="1">
    <source>
        <dbReference type="EMBL" id="MXO59988.1"/>
    </source>
</evidence>
<keyword evidence="2" id="KW-1185">Reference proteome</keyword>
<accession>A0A6I4SX22</accession>
<gene>
    <name evidence="1" type="ORF">GRI89_10595</name>
</gene>
<dbReference type="AlphaFoldDB" id="A0A6I4SX22"/>